<name>A0A5N0T6F2_9MICO</name>
<evidence type="ECO:0000256" key="6">
    <source>
        <dbReference type="ARBA" id="ARBA00023136"/>
    </source>
</evidence>
<feature type="transmembrane region" description="Helical" evidence="8">
    <location>
        <begin position="254"/>
        <end position="276"/>
    </location>
</feature>
<feature type="compositionally biased region" description="Basic and acidic residues" evidence="7">
    <location>
        <begin position="484"/>
        <end position="494"/>
    </location>
</feature>
<feature type="transmembrane region" description="Helical" evidence="8">
    <location>
        <begin position="142"/>
        <end position="162"/>
    </location>
</feature>
<dbReference type="PANTHER" id="PTHR42770:SF15">
    <property type="entry name" value="GLUTAMATE_GAMMA-AMINOBUTYRATE ANTIPORTER-RELATED"/>
    <property type="match status" value="1"/>
</dbReference>
<feature type="transmembrane region" description="Helical" evidence="8">
    <location>
        <begin position="453"/>
        <end position="475"/>
    </location>
</feature>
<keyword evidence="5 8" id="KW-1133">Transmembrane helix</keyword>
<feature type="transmembrane region" description="Helical" evidence="8">
    <location>
        <begin position="418"/>
        <end position="441"/>
    </location>
</feature>
<sequence>MSAQSKSKTADAAAQAASNHPLTSSKLVTSYLGVGQLALLTLVVVASLRSLPAMAVYGLGSVTLYIIPAILFLIPTALVAAELATGWKGGVYVWVREAFGNRWGFTAVWLQWIQNVVWYPTQIAFIAAALAFVFVDPSLSNSGLYTAIVILVLYWGSTLITLRGGNLFAKLGSWGGILGTLLPAVLLIVFGFIWLGTGQKSEVPLEASAIIPPFTGIASIVLIVSNVLAYAGMEVNAVHVNQMKDPGRGYPRSVLMASILILLVFILPTIAIAIAVPEKELGLTNGIMLAFQAYFDKWDLGWGTAVVSALIAAGALASVITWIAGPSKGLLAAAETGLLPPALQKRNKAGVQSGILMLQGTIVTILAAIFVIVPNVSAAFVALIDMAAALYLIMYMLMFAAAIVLRRKEPNVKRTYRVPAMNFVAGVGFLGCLTAFVLAFVPPDGFTAFPVSAYPWIVGLVIVLLGAPPLIFYAIRKPNWDRRSDADKAKHGTHDEDEAEAAATTRSKTTRTVERPAGGPASGSSASTPDSTG</sequence>
<gene>
    <name evidence="9" type="ORF">F6B40_14205</name>
</gene>
<comment type="subcellular location">
    <subcellularLocation>
        <location evidence="1">Cell membrane</location>
        <topology evidence="1">Multi-pass membrane protein</topology>
    </subcellularLocation>
</comment>
<evidence type="ECO:0000313" key="9">
    <source>
        <dbReference type="EMBL" id="KAA9130381.1"/>
    </source>
</evidence>
<dbReference type="PANTHER" id="PTHR42770">
    <property type="entry name" value="AMINO ACID TRANSPORTER-RELATED"/>
    <property type="match status" value="1"/>
</dbReference>
<evidence type="ECO:0000256" key="4">
    <source>
        <dbReference type="ARBA" id="ARBA00022692"/>
    </source>
</evidence>
<dbReference type="GO" id="GO:0005886">
    <property type="term" value="C:plasma membrane"/>
    <property type="evidence" value="ECO:0007669"/>
    <property type="project" value="UniProtKB-SubCell"/>
</dbReference>
<evidence type="ECO:0000256" key="8">
    <source>
        <dbReference type="SAM" id="Phobius"/>
    </source>
</evidence>
<feature type="transmembrane region" description="Helical" evidence="8">
    <location>
        <begin position="379"/>
        <end position="406"/>
    </location>
</feature>
<feature type="transmembrane region" description="Helical" evidence="8">
    <location>
        <begin position="174"/>
        <end position="197"/>
    </location>
</feature>
<keyword evidence="3" id="KW-1003">Cell membrane</keyword>
<evidence type="ECO:0000256" key="5">
    <source>
        <dbReference type="ARBA" id="ARBA00022989"/>
    </source>
</evidence>
<feature type="transmembrane region" description="Helical" evidence="8">
    <location>
        <begin position="55"/>
        <end position="79"/>
    </location>
</feature>
<protein>
    <submittedName>
        <fullName evidence="9">Amino acid permease</fullName>
    </submittedName>
</protein>
<feature type="transmembrane region" description="Helical" evidence="8">
    <location>
        <begin position="354"/>
        <end position="373"/>
    </location>
</feature>
<dbReference type="InterPro" id="IPR002293">
    <property type="entry name" value="AA/rel_permease1"/>
</dbReference>
<dbReference type="EMBL" id="VYUY01000020">
    <property type="protein sequence ID" value="KAA9130381.1"/>
    <property type="molecule type" value="Genomic_DNA"/>
</dbReference>
<keyword evidence="2" id="KW-0813">Transport</keyword>
<dbReference type="InterPro" id="IPR050367">
    <property type="entry name" value="APC_superfamily"/>
</dbReference>
<dbReference type="AlphaFoldDB" id="A0A5N0T6F2"/>
<keyword evidence="4 8" id="KW-0812">Transmembrane</keyword>
<dbReference type="RefSeq" id="WP_150895187.1">
    <property type="nucleotide sequence ID" value="NZ_VYUY01000020.1"/>
</dbReference>
<evidence type="ECO:0000313" key="10">
    <source>
        <dbReference type="Proteomes" id="UP000326838"/>
    </source>
</evidence>
<dbReference type="PIRSF" id="PIRSF006060">
    <property type="entry name" value="AA_transporter"/>
    <property type="match status" value="1"/>
</dbReference>
<reference evidence="10" key="1">
    <citation type="submission" date="2019-09" db="EMBL/GenBank/DDBJ databases">
        <title>Mumia zhuanghuii sp. nov. isolated from the intestinal contents of plateau pika (Ochotona curzoniae) in the Qinghai-Tibet plateau of China.</title>
        <authorList>
            <person name="Tian Z."/>
        </authorList>
    </citation>
    <scope>NUCLEOTIDE SEQUENCE [LARGE SCALE GENOMIC DNA]</scope>
    <source>
        <strain evidence="10">L-033</strain>
    </source>
</reference>
<feature type="transmembrane region" description="Helical" evidence="8">
    <location>
        <begin position="300"/>
        <end position="324"/>
    </location>
</feature>
<dbReference type="Gene3D" id="1.20.1740.10">
    <property type="entry name" value="Amino acid/polyamine transporter I"/>
    <property type="match status" value="1"/>
</dbReference>
<evidence type="ECO:0000256" key="1">
    <source>
        <dbReference type="ARBA" id="ARBA00004651"/>
    </source>
</evidence>
<feature type="transmembrane region" description="Helical" evidence="8">
    <location>
        <begin position="209"/>
        <end position="233"/>
    </location>
</feature>
<dbReference type="Proteomes" id="UP000326838">
    <property type="component" value="Unassembled WGS sequence"/>
</dbReference>
<comment type="caution">
    <text evidence="9">The sequence shown here is derived from an EMBL/GenBank/DDBJ whole genome shotgun (WGS) entry which is preliminary data.</text>
</comment>
<feature type="transmembrane region" description="Helical" evidence="8">
    <location>
        <begin position="117"/>
        <end position="136"/>
    </location>
</feature>
<feature type="compositionally biased region" description="Low complexity" evidence="7">
    <location>
        <begin position="515"/>
        <end position="533"/>
    </location>
</feature>
<organism evidence="9 10">
    <name type="scientific">Microbacterium caowuchunii</name>
    <dbReference type="NCBI Taxonomy" id="2614638"/>
    <lineage>
        <taxon>Bacteria</taxon>
        <taxon>Bacillati</taxon>
        <taxon>Actinomycetota</taxon>
        <taxon>Actinomycetes</taxon>
        <taxon>Micrococcales</taxon>
        <taxon>Microbacteriaceae</taxon>
        <taxon>Microbacterium</taxon>
    </lineage>
</organism>
<dbReference type="GO" id="GO:0022857">
    <property type="term" value="F:transmembrane transporter activity"/>
    <property type="evidence" value="ECO:0007669"/>
    <property type="project" value="InterPro"/>
</dbReference>
<evidence type="ECO:0000256" key="3">
    <source>
        <dbReference type="ARBA" id="ARBA00022475"/>
    </source>
</evidence>
<evidence type="ECO:0000256" key="7">
    <source>
        <dbReference type="SAM" id="MobiDB-lite"/>
    </source>
</evidence>
<feature type="region of interest" description="Disordered" evidence="7">
    <location>
        <begin position="484"/>
        <end position="533"/>
    </location>
</feature>
<keyword evidence="6 8" id="KW-0472">Membrane</keyword>
<accession>A0A5N0T6F2</accession>
<feature type="transmembrane region" description="Helical" evidence="8">
    <location>
        <begin position="28"/>
        <end position="48"/>
    </location>
</feature>
<proteinExistence type="predicted"/>
<dbReference type="Pfam" id="PF13520">
    <property type="entry name" value="AA_permease_2"/>
    <property type="match status" value="1"/>
</dbReference>
<evidence type="ECO:0000256" key="2">
    <source>
        <dbReference type="ARBA" id="ARBA00022448"/>
    </source>
</evidence>
<keyword evidence="10" id="KW-1185">Reference proteome</keyword>